<comment type="caution">
    <text evidence="1">The sequence shown here is derived from an EMBL/GenBank/DDBJ whole genome shotgun (WGS) entry which is preliminary data.</text>
</comment>
<name>A0A369L913_9ACTN</name>
<organism evidence="1 2">
    <name type="scientific">Paraeggerthella hongkongensis</name>
    <dbReference type="NCBI Taxonomy" id="230658"/>
    <lineage>
        <taxon>Bacteria</taxon>
        <taxon>Bacillati</taxon>
        <taxon>Actinomycetota</taxon>
        <taxon>Coriobacteriia</taxon>
        <taxon>Eggerthellales</taxon>
        <taxon>Eggerthellaceae</taxon>
        <taxon>Paraeggerthella</taxon>
    </lineage>
</organism>
<evidence type="ECO:0000313" key="1">
    <source>
        <dbReference type="EMBL" id="RNL38382.1"/>
    </source>
</evidence>
<dbReference type="RefSeq" id="WP_114567735.1">
    <property type="nucleotide sequence ID" value="NZ_QICD01000040.1"/>
</dbReference>
<dbReference type="InterPro" id="IPR019277">
    <property type="entry name" value="DUF2304"/>
</dbReference>
<dbReference type="Pfam" id="PF10066">
    <property type="entry name" value="DUF2304"/>
    <property type="match status" value="1"/>
</dbReference>
<sequence>MFVLQVVAIILCIAFFAYVIHLVAREKLLLKYSLLWMALTIAILLCALFPLPLYQISALLGFETPSNFIFFIGLFFLLAISLSLSSIASKQAGMIKNLVQEQALLIKELNNKDESPRNPSDTDAS</sequence>
<keyword evidence="2" id="KW-1185">Reference proteome</keyword>
<gene>
    <name evidence="1" type="ORF">DMP08_11940</name>
</gene>
<reference evidence="2" key="1">
    <citation type="submission" date="2018-05" db="EMBL/GenBank/DDBJ databases">
        <title>Genome Sequencing of selected type strains of the family Eggerthellaceae.</title>
        <authorList>
            <person name="Danylec N."/>
            <person name="Stoll D.A."/>
            <person name="Doetsch A."/>
            <person name="Huch M."/>
        </authorList>
    </citation>
    <scope>NUCLEOTIDE SEQUENCE [LARGE SCALE GENOMIC DNA]</scope>
    <source>
        <strain evidence="2">DSM 16106</strain>
    </source>
</reference>
<dbReference type="OrthoDB" id="3177243at2"/>
<accession>A0A369L913</accession>
<protein>
    <submittedName>
        <fullName evidence="1">DUF2304 domain-containing protein</fullName>
    </submittedName>
</protein>
<dbReference type="Proteomes" id="UP000278632">
    <property type="component" value="Unassembled WGS sequence"/>
</dbReference>
<evidence type="ECO:0000313" key="2">
    <source>
        <dbReference type="Proteomes" id="UP000278632"/>
    </source>
</evidence>
<proteinExistence type="predicted"/>
<dbReference type="AlphaFoldDB" id="A0A369L913"/>
<dbReference type="EMBL" id="QICD01000040">
    <property type="protein sequence ID" value="RNL38382.1"/>
    <property type="molecule type" value="Genomic_DNA"/>
</dbReference>